<dbReference type="AlphaFoldDB" id="A0AAN7LD73"/>
<dbReference type="Proteomes" id="UP001345219">
    <property type="component" value="Chromosome 13"/>
</dbReference>
<dbReference type="GO" id="GO:0005794">
    <property type="term" value="C:Golgi apparatus"/>
    <property type="evidence" value="ECO:0007669"/>
    <property type="project" value="TreeGrafter"/>
</dbReference>
<keyword evidence="4" id="KW-1185">Reference proteome</keyword>
<dbReference type="GO" id="GO:0016413">
    <property type="term" value="F:O-acetyltransferase activity"/>
    <property type="evidence" value="ECO:0007669"/>
    <property type="project" value="InterPro"/>
</dbReference>
<dbReference type="EMBL" id="JAXIOK010000001">
    <property type="protein sequence ID" value="KAK4780788.1"/>
    <property type="molecule type" value="Genomic_DNA"/>
</dbReference>
<comment type="caution">
    <text evidence="3">The sequence shown here is derived from an EMBL/GenBank/DDBJ whole genome shotgun (WGS) entry which is preliminary data.</text>
</comment>
<dbReference type="Pfam" id="PF13839">
    <property type="entry name" value="PC-Esterase"/>
    <property type="match status" value="1"/>
</dbReference>
<gene>
    <name evidence="3" type="ORF">SAY87_016894</name>
</gene>
<organism evidence="3 4">
    <name type="scientific">Trapa incisa</name>
    <dbReference type="NCBI Taxonomy" id="236973"/>
    <lineage>
        <taxon>Eukaryota</taxon>
        <taxon>Viridiplantae</taxon>
        <taxon>Streptophyta</taxon>
        <taxon>Embryophyta</taxon>
        <taxon>Tracheophyta</taxon>
        <taxon>Spermatophyta</taxon>
        <taxon>Magnoliopsida</taxon>
        <taxon>eudicotyledons</taxon>
        <taxon>Gunneridae</taxon>
        <taxon>Pentapetalae</taxon>
        <taxon>rosids</taxon>
        <taxon>malvids</taxon>
        <taxon>Myrtales</taxon>
        <taxon>Lythraceae</taxon>
        <taxon>Trapa</taxon>
    </lineage>
</organism>
<feature type="domain" description="Trichome birefringence-like C-terminal" evidence="2">
    <location>
        <begin position="13"/>
        <end position="87"/>
    </location>
</feature>
<name>A0AAN7LD73_9MYRT</name>
<evidence type="ECO:0000313" key="4">
    <source>
        <dbReference type="Proteomes" id="UP001345219"/>
    </source>
</evidence>
<accession>A0AAN7LD73</accession>
<sequence>MDRTTSMYRHADIWWTHEKTSRGEDYYQEGNHVHPRLKVLEAYKRALNTWARWVDNNININRSQVFFRGYSVTHFRLVSFSSSAESVNMATTEKKSRQTIPMFGCMKKLYSSAASDHTM</sequence>
<dbReference type="PANTHER" id="PTHR32285:SF208">
    <property type="entry name" value="PROTEIN TRICHOME BIREFRINGENCE-LIKE 2"/>
    <property type="match status" value="1"/>
</dbReference>
<proteinExistence type="inferred from homology"/>
<comment type="similarity">
    <text evidence="1">Belongs to the PC-esterase family. TBL subfamily.</text>
</comment>
<evidence type="ECO:0000256" key="1">
    <source>
        <dbReference type="ARBA" id="ARBA00007727"/>
    </source>
</evidence>
<dbReference type="InterPro" id="IPR026057">
    <property type="entry name" value="TBL_C"/>
</dbReference>
<protein>
    <recommendedName>
        <fullName evidence="2">Trichome birefringence-like C-terminal domain-containing protein</fullName>
    </recommendedName>
</protein>
<reference evidence="3 4" key="1">
    <citation type="journal article" date="2023" name="Hortic Res">
        <title>Pangenome of water caltrop reveals structural variations and asymmetric subgenome divergence after allopolyploidization.</title>
        <authorList>
            <person name="Zhang X."/>
            <person name="Chen Y."/>
            <person name="Wang L."/>
            <person name="Yuan Y."/>
            <person name="Fang M."/>
            <person name="Shi L."/>
            <person name="Lu R."/>
            <person name="Comes H.P."/>
            <person name="Ma Y."/>
            <person name="Chen Y."/>
            <person name="Huang G."/>
            <person name="Zhou Y."/>
            <person name="Zheng Z."/>
            <person name="Qiu Y."/>
        </authorList>
    </citation>
    <scope>NUCLEOTIDE SEQUENCE [LARGE SCALE GENOMIC DNA]</scope>
    <source>
        <tissue evidence="3">Roots</tissue>
    </source>
</reference>
<evidence type="ECO:0000259" key="2">
    <source>
        <dbReference type="Pfam" id="PF13839"/>
    </source>
</evidence>
<dbReference type="InterPro" id="IPR029962">
    <property type="entry name" value="TBL"/>
</dbReference>
<evidence type="ECO:0000313" key="3">
    <source>
        <dbReference type="EMBL" id="KAK4780788.1"/>
    </source>
</evidence>
<dbReference type="PANTHER" id="PTHR32285">
    <property type="entry name" value="PROTEIN TRICHOME BIREFRINGENCE-LIKE 9-RELATED"/>
    <property type="match status" value="1"/>
</dbReference>